<dbReference type="NCBIfam" id="NF008165">
    <property type="entry name" value="PRK10917.1-3"/>
    <property type="match status" value="1"/>
</dbReference>
<keyword evidence="10 15" id="KW-0234">DNA repair</keyword>
<dbReference type="PANTHER" id="PTHR47964:SF1">
    <property type="entry name" value="ATP-DEPENDENT DNA HELICASE HOMOLOG RECG, CHLOROPLASTIC"/>
    <property type="match status" value="1"/>
</dbReference>
<dbReference type="InterPro" id="IPR047112">
    <property type="entry name" value="RecG/Mfd"/>
</dbReference>
<dbReference type="InterPro" id="IPR012340">
    <property type="entry name" value="NA-bd_OB-fold"/>
</dbReference>
<comment type="caution">
    <text evidence="18">The sequence shown here is derived from an EMBL/GenBank/DDBJ whole genome shotgun (WGS) entry which is preliminary data.</text>
</comment>
<dbReference type="SUPFAM" id="SSF50249">
    <property type="entry name" value="Nucleic acid-binding proteins"/>
    <property type="match status" value="1"/>
</dbReference>
<keyword evidence="6 15" id="KW-0347">Helicase</keyword>
<dbReference type="NCBIfam" id="TIGR00643">
    <property type="entry name" value="recG"/>
    <property type="match status" value="1"/>
</dbReference>
<keyword evidence="19" id="KW-1185">Reference proteome</keyword>
<evidence type="ECO:0000256" key="8">
    <source>
        <dbReference type="ARBA" id="ARBA00023125"/>
    </source>
</evidence>
<dbReference type="Pfam" id="PF00270">
    <property type="entry name" value="DEAD"/>
    <property type="match status" value="1"/>
</dbReference>
<dbReference type="GO" id="GO:0043138">
    <property type="term" value="F:3'-5' DNA helicase activity"/>
    <property type="evidence" value="ECO:0007669"/>
    <property type="project" value="UniProtKB-EC"/>
</dbReference>
<dbReference type="NCBIfam" id="NF008168">
    <property type="entry name" value="PRK10917.2-2"/>
    <property type="match status" value="1"/>
</dbReference>
<dbReference type="InterPro" id="IPR001650">
    <property type="entry name" value="Helicase_C-like"/>
</dbReference>
<dbReference type="GO" id="GO:0003677">
    <property type="term" value="F:DNA binding"/>
    <property type="evidence" value="ECO:0007669"/>
    <property type="project" value="UniProtKB-KW"/>
</dbReference>
<evidence type="ECO:0000313" key="19">
    <source>
        <dbReference type="Proteomes" id="UP000003494"/>
    </source>
</evidence>
<dbReference type="EMBL" id="ACIP02000002">
    <property type="protein sequence ID" value="EEP28394.1"/>
    <property type="molecule type" value="Genomic_DNA"/>
</dbReference>
<comment type="function">
    <text evidence="15">Plays a critical role in recombination and DNA repair. Helps process Holliday junction intermediates to mature products by catalyzing branch migration. Has replication fork regression activity, unwinds stalled or blocked replication forks to make a HJ that can be resolved. Has a DNA unwinding activity characteristic of a DNA helicase with 3'-5' polarity.</text>
</comment>
<evidence type="ECO:0000256" key="2">
    <source>
        <dbReference type="ARBA" id="ARBA00017846"/>
    </source>
</evidence>
<keyword evidence="11" id="KW-0413">Isomerase</keyword>
<dbReference type="eggNOG" id="COG1200">
    <property type="taxonomic scope" value="Bacteria"/>
</dbReference>
<sequence length="683" mass="77082">MDYMERLRDLKGIGEKTEKLYQKLDIYTVGDLLLHYPRSYQVYPPLSNYGDLKPGASVALLARLKSPAKVRKGRRMDVTLATAFFGDRSLDLVWFRMPYIRSQLAVGEAYVFYGKLEAEGERLKISQAQIYSPDEYSALMQQPQPVYSLTGGLTNNNVKKAVQTVFDSGIRLGEYLPQEILEGNQLASYEWALKQIHFPIDFDHLLRARKRLVYDEFFFFLLELGRNRLDEAPEENRHPITETAQMEDVKERLPFDLTPGQKKALADILGDLSAPLVSQRLIQGDVGSGKTIVAFLAMLACLENGFQAVIMAPTEVLARQHEKEFIRLCQEYALPYSVVCLTGASTAKEKREIQSRISEEDALFIVGTHALIQETVEFRDLALVVTDEQHRFGVRQRKILASKGQSPNVLVMSATPIPRTLAMILYGDMNLSVIRELPSGRRKIKNAIIRSDKKKSAWQFVAREVLAGRQAYVICPLIEASDVSEDENVMDYAQALKDFYGDQITVGLLHGRMKSKDKDKVMEDFASGKIQVLVSTTVVEVGVNVPNASVMLIENANRFGLAQLHQLRGRVGRGADQAYCIFIDSSDSEEISRRLEILVHSNDGFAIASEDLKLRGPGDFFGIRQSGDLDFKIADIYQDADVLQMASEDSKEILEADPRLVFEEHAGIRSFLERRRQEVYTNL</sequence>
<dbReference type="Gene3D" id="3.40.50.300">
    <property type="entry name" value="P-loop containing nucleotide triphosphate hydrolases"/>
    <property type="match status" value="2"/>
</dbReference>
<name>C4GBA1_9FIRM</name>
<keyword evidence="4 15" id="KW-0227">DNA damage</keyword>
<dbReference type="STRING" id="626523.GCWU000342_01202"/>
<dbReference type="HOGENOM" id="CLU_005122_7_1_9"/>
<evidence type="ECO:0000256" key="9">
    <source>
        <dbReference type="ARBA" id="ARBA00023172"/>
    </source>
</evidence>
<keyword evidence="9 15" id="KW-0233">DNA recombination</keyword>
<dbReference type="InterPro" id="IPR033454">
    <property type="entry name" value="RecG_wedge"/>
</dbReference>
<dbReference type="Pfam" id="PF17191">
    <property type="entry name" value="RecG_wedge"/>
    <property type="match status" value="1"/>
</dbReference>
<dbReference type="CDD" id="cd17992">
    <property type="entry name" value="DEXHc_RecG"/>
    <property type="match status" value="1"/>
</dbReference>
<dbReference type="SMART" id="SM00490">
    <property type="entry name" value="HELICc"/>
    <property type="match status" value="1"/>
</dbReference>
<dbReference type="SUPFAM" id="SSF52540">
    <property type="entry name" value="P-loop containing nucleoside triphosphate hydrolases"/>
    <property type="match status" value="2"/>
</dbReference>
<dbReference type="GO" id="GO:0006281">
    <property type="term" value="P:DNA repair"/>
    <property type="evidence" value="ECO:0007669"/>
    <property type="project" value="UniProtKB-UniRule"/>
</dbReference>
<feature type="domain" description="Helicase C-terminal" evidence="17">
    <location>
        <begin position="443"/>
        <end position="613"/>
    </location>
</feature>
<dbReference type="Pfam" id="PF19833">
    <property type="entry name" value="RecG_dom3_C"/>
    <property type="match status" value="1"/>
</dbReference>
<dbReference type="CDD" id="cd04488">
    <property type="entry name" value="RecG_wedge_OBF"/>
    <property type="match status" value="1"/>
</dbReference>
<dbReference type="InterPro" id="IPR014001">
    <property type="entry name" value="Helicase_ATP-bd"/>
</dbReference>
<evidence type="ECO:0000313" key="18">
    <source>
        <dbReference type="EMBL" id="EEP28394.1"/>
    </source>
</evidence>
<dbReference type="Proteomes" id="UP000003494">
    <property type="component" value="Unassembled WGS sequence"/>
</dbReference>
<accession>C4GBA1</accession>
<dbReference type="InterPro" id="IPR004609">
    <property type="entry name" value="ATP-dep_DNA_helicase_RecG"/>
</dbReference>
<organism evidence="18 19">
    <name type="scientific">Shuttleworthella satelles DSM 14600</name>
    <dbReference type="NCBI Taxonomy" id="626523"/>
    <lineage>
        <taxon>Bacteria</taxon>
        <taxon>Bacillati</taxon>
        <taxon>Bacillota</taxon>
        <taxon>Clostridia</taxon>
        <taxon>Lachnospirales</taxon>
        <taxon>Lachnospiraceae</taxon>
        <taxon>Shuttleworthella</taxon>
    </lineage>
</organism>
<keyword evidence="3 15" id="KW-0547">Nucleotide-binding</keyword>
<evidence type="ECO:0000256" key="11">
    <source>
        <dbReference type="ARBA" id="ARBA00023235"/>
    </source>
</evidence>
<evidence type="ECO:0000256" key="12">
    <source>
        <dbReference type="ARBA" id="ARBA00034617"/>
    </source>
</evidence>
<comment type="catalytic activity">
    <reaction evidence="14 15">
        <text>ATP + H2O = ADP + phosphate + H(+)</text>
        <dbReference type="Rhea" id="RHEA:13065"/>
        <dbReference type="ChEBI" id="CHEBI:15377"/>
        <dbReference type="ChEBI" id="CHEBI:15378"/>
        <dbReference type="ChEBI" id="CHEBI:30616"/>
        <dbReference type="ChEBI" id="CHEBI:43474"/>
        <dbReference type="ChEBI" id="CHEBI:456216"/>
        <dbReference type="EC" id="5.6.2.4"/>
    </reaction>
</comment>
<evidence type="ECO:0000256" key="13">
    <source>
        <dbReference type="ARBA" id="ARBA00034808"/>
    </source>
</evidence>
<dbReference type="InterPro" id="IPR027417">
    <property type="entry name" value="P-loop_NTPase"/>
</dbReference>
<evidence type="ECO:0000256" key="1">
    <source>
        <dbReference type="ARBA" id="ARBA00007504"/>
    </source>
</evidence>
<evidence type="ECO:0000256" key="10">
    <source>
        <dbReference type="ARBA" id="ARBA00023204"/>
    </source>
</evidence>
<keyword evidence="7 15" id="KW-0067">ATP-binding</keyword>
<proteinExistence type="inferred from homology"/>
<evidence type="ECO:0000256" key="7">
    <source>
        <dbReference type="ARBA" id="ARBA00022840"/>
    </source>
</evidence>
<gene>
    <name evidence="18" type="ORF">GCWU000342_01202</name>
</gene>
<dbReference type="SMART" id="SM00487">
    <property type="entry name" value="DEXDc"/>
    <property type="match status" value="1"/>
</dbReference>
<evidence type="ECO:0000256" key="5">
    <source>
        <dbReference type="ARBA" id="ARBA00022801"/>
    </source>
</evidence>
<dbReference type="PROSITE" id="PS51194">
    <property type="entry name" value="HELICASE_CTER"/>
    <property type="match status" value="1"/>
</dbReference>
<dbReference type="InterPro" id="IPR011545">
    <property type="entry name" value="DEAD/DEAH_box_helicase_dom"/>
</dbReference>
<dbReference type="AlphaFoldDB" id="C4GBA1"/>
<protein>
    <recommendedName>
        <fullName evidence="2 15">ATP-dependent DNA helicase RecG</fullName>
        <ecNumber evidence="13 15">5.6.2.4</ecNumber>
    </recommendedName>
</protein>
<keyword evidence="5 15" id="KW-0378">Hydrolase</keyword>
<dbReference type="PANTHER" id="PTHR47964">
    <property type="entry name" value="ATP-DEPENDENT DNA HELICASE HOMOLOG RECG, CHLOROPLASTIC"/>
    <property type="match status" value="1"/>
</dbReference>
<evidence type="ECO:0000256" key="3">
    <source>
        <dbReference type="ARBA" id="ARBA00022741"/>
    </source>
</evidence>
<dbReference type="Pfam" id="PF00271">
    <property type="entry name" value="Helicase_C"/>
    <property type="match status" value="1"/>
</dbReference>
<evidence type="ECO:0000256" key="6">
    <source>
        <dbReference type="ARBA" id="ARBA00022806"/>
    </source>
</evidence>
<comment type="catalytic activity">
    <reaction evidence="12 15">
        <text>Couples ATP hydrolysis with the unwinding of duplex DNA by translocating in the 3'-5' direction.</text>
        <dbReference type="EC" id="5.6.2.4"/>
    </reaction>
</comment>
<comment type="similarity">
    <text evidence="1 15">Belongs to the helicase family. RecG subfamily.</text>
</comment>
<keyword evidence="8" id="KW-0238">DNA-binding</keyword>
<evidence type="ECO:0000256" key="15">
    <source>
        <dbReference type="RuleBase" id="RU363016"/>
    </source>
</evidence>
<dbReference type="GO" id="GO:0006310">
    <property type="term" value="P:DNA recombination"/>
    <property type="evidence" value="ECO:0007669"/>
    <property type="project" value="UniProtKB-UniRule"/>
</dbReference>
<feature type="domain" description="Helicase ATP-binding" evidence="16">
    <location>
        <begin position="271"/>
        <end position="434"/>
    </location>
</feature>
<dbReference type="Gene3D" id="2.40.50.140">
    <property type="entry name" value="Nucleic acid-binding proteins"/>
    <property type="match status" value="1"/>
</dbReference>
<dbReference type="PROSITE" id="PS51192">
    <property type="entry name" value="HELICASE_ATP_BIND_1"/>
    <property type="match status" value="1"/>
</dbReference>
<dbReference type="EC" id="5.6.2.4" evidence="13 15"/>
<dbReference type="GO" id="GO:0016887">
    <property type="term" value="F:ATP hydrolysis activity"/>
    <property type="evidence" value="ECO:0007669"/>
    <property type="project" value="RHEA"/>
</dbReference>
<dbReference type="GO" id="GO:0005524">
    <property type="term" value="F:ATP binding"/>
    <property type="evidence" value="ECO:0007669"/>
    <property type="project" value="UniProtKB-KW"/>
</dbReference>
<evidence type="ECO:0000256" key="4">
    <source>
        <dbReference type="ARBA" id="ARBA00022763"/>
    </source>
</evidence>
<evidence type="ECO:0000259" key="16">
    <source>
        <dbReference type="PROSITE" id="PS51192"/>
    </source>
</evidence>
<evidence type="ECO:0000256" key="14">
    <source>
        <dbReference type="ARBA" id="ARBA00048988"/>
    </source>
</evidence>
<reference evidence="18" key="1">
    <citation type="submission" date="2009-04" db="EMBL/GenBank/DDBJ databases">
        <authorList>
            <person name="Weinstock G."/>
            <person name="Sodergren E."/>
            <person name="Clifton S."/>
            <person name="Fulton L."/>
            <person name="Fulton B."/>
            <person name="Courtney L."/>
            <person name="Fronick C."/>
            <person name="Harrison M."/>
            <person name="Strong C."/>
            <person name="Farmer C."/>
            <person name="Delahaunty K."/>
            <person name="Markovic C."/>
            <person name="Hall O."/>
            <person name="Minx P."/>
            <person name="Tomlinson C."/>
            <person name="Mitreva M."/>
            <person name="Nelson J."/>
            <person name="Hou S."/>
            <person name="Wollam A."/>
            <person name="Pepin K.H."/>
            <person name="Johnson M."/>
            <person name="Bhonagiri V."/>
            <person name="Nash W.E."/>
            <person name="Warren W."/>
            <person name="Chinwalla A."/>
            <person name="Mardis E.R."/>
            <person name="Wilson R.K."/>
        </authorList>
    </citation>
    <scope>NUCLEOTIDE SEQUENCE [LARGE SCALE GENOMIC DNA]</scope>
    <source>
        <strain evidence="18">DSM 14600</strain>
    </source>
</reference>
<evidence type="ECO:0000259" key="17">
    <source>
        <dbReference type="PROSITE" id="PS51194"/>
    </source>
</evidence>
<dbReference type="InterPro" id="IPR045562">
    <property type="entry name" value="RecG_dom3_C"/>
</dbReference>